<keyword evidence="3" id="KW-1185">Reference proteome</keyword>
<proteinExistence type="predicted"/>
<sequence length="259" mass="28170">MGEHEQGLPGRVQAPPPAAALGTLGADQFRQPDQGVLGRRNRGRIGQQRGSPVEASDLGRLLSYREPFLVPTHPRADPADQRDQVGKLPCWPALQRWNRLDHPQLPSGCPGKSPSPFSAGARVRICATVSVACRRGTSSPGTGSHRTPSSCTVTATARWAWRHTRVAWTSPSDRPSAGRSAGLWKPASSAPRTRQEQARLPEAGRPRPCPPWRPRQARERPAEELEDPPSSAAVRPRPATWPPASTHPQQRARYPAAPC</sequence>
<comment type="caution">
    <text evidence="2">The sequence shown here is derived from an EMBL/GenBank/DDBJ whole genome shotgun (WGS) entry which is preliminary data.</text>
</comment>
<reference evidence="2" key="1">
    <citation type="submission" date="2022-06" db="EMBL/GenBank/DDBJ databases">
        <title>Sequencing the genomes of 1000 actinobacteria strains.</title>
        <authorList>
            <person name="Klenk H.-P."/>
        </authorList>
    </citation>
    <scope>NUCLEOTIDE SEQUENCE</scope>
    <source>
        <strain evidence="2">DSM 46694</strain>
    </source>
</reference>
<protein>
    <submittedName>
        <fullName evidence="2">Uncharacterized protein</fullName>
    </submittedName>
</protein>
<gene>
    <name evidence="2" type="ORF">HD597_000731</name>
</gene>
<feature type="region of interest" description="Disordered" evidence="1">
    <location>
        <begin position="168"/>
        <end position="259"/>
    </location>
</feature>
<accession>A0A9X2K1M8</accession>
<organism evidence="2 3">
    <name type="scientific">Nonomuraea thailandensis</name>
    <dbReference type="NCBI Taxonomy" id="1188745"/>
    <lineage>
        <taxon>Bacteria</taxon>
        <taxon>Bacillati</taxon>
        <taxon>Actinomycetota</taxon>
        <taxon>Actinomycetes</taxon>
        <taxon>Streptosporangiales</taxon>
        <taxon>Streptosporangiaceae</taxon>
        <taxon>Nonomuraea</taxon>
    </lineage>
</organism>
<feature type="compositionally biased region" description="Basic and acidic residues" evidence="1">
    <location>
        <begin position="193"/>
        <end position="205"/>
    </location>
</feature>
<dbReference type="Proteomes" id="UP001139648">
    <property type="component" value="Unassembled WGS sequence"/>
</dbReference>
<feature type="region of interest" description="Disordered" evidence="1">
    <location>
        <begin position="1"/>
        <end position="57"/>
    </location>
</feature>
<evidence type="ECO:0000313" key="3">
    <source>
        <dbReference type="Proteomes" id="UP001139648"/>
    </source>
</evidence>
<dbReference type="EMBL" id="JAMZEB010000001">
    <property type="protein sequence ID" value="MCP2353711.1"/>
    <property type="molecule type" value="Genomic_DNA"/>
</dbReference>
<feature type="compositionally biased region" description="Low complexity" evidence="1">
    <location>
        <begin position="228"/>
        <end position="238"/>
    </location>
</feature>
<evidence type="ECO:0000256" key="1">
    <source>
        <dbReference type="SAM" id="MobiDB-lite"/>
    </source>
</evidence>
<evidence type="ECO:0000313" key="2">
    <source>
        <dbReference type="EMBL" id="MCP2353711.1"/>
    </source>
</evidence>
<name>A0A9X2K1M8_9ACTN</name>
<dbReference type="AlphaFoldDB" id="A0A9X2K1M8"/>